<dbReference type="RefSeq" id="WP_141815674.1">
    <property type="nucleotide sequence ID" value="NZ_VFPL01000001.1"/>
</dbReference>
<name>A0A5M9GZA5_9SPHI</name>
<dbReference type="AlphaFoldDB" id="A0A5M9GZA5"/>
<dbReference type="OrthoDB" id="789080at2"/>
<sequence>MKLPIENWLDHNKFPSEVTHLLKDSIICYKAGAFTSSLLMSYLGFLALIKGRIMMGNKPSLLPDYKWNNLLKELINEDKWEAAVFDALQKQEVIGPPPDKARTEDPIFAINDSVRLQIRYWKDRRNDCAHNKDNLIINAHVEAFWSFLISNLPKLTIEGGVATLINKLITFYDPNQTPPNASILPILQLIPSAVEKNEMKNFWKKAFEVIDNTEDWYFKRSNNFIKSVLSIQNELMSSSLLAFLKANEDYLLPYVDEHPEIITTLELSPEETRQFWRKKVLPRNNFLKIYSSMLRNNLIPKEEIDEANKLFASKMKYTNDYTDHLVLRDSGFGTVLYSKLFVEANTEHFKFWEYLNDHYIVYRQYIEFYPLDLEIVKLLSKEFSKSWHSYFLKDQLNELFTTSKSKREEFTSIATSNSITLPTELTSLSSS</sequence>
<protein>
    <submittedName>
        <fullName evidence="1">Uncharacterized protein</fullName>
    </submittedName>
</protein>
<dbReference type="EMBL" id="VWNE01000027">
    <property type="protein sequence ID" value="KAA8479976.1"/>
    <property type="molecule type" value="Genomic_DNA"/>
</dbReference>
<evidence type="ECO:0000313" key="2">
    <source>
        <dbReference type="Proteomes" id="UP000322918"/>
    </source>
</evidence>
<organism evidence="1 2">
    <name type="scientific">Arcticibacter tournemirensis</name>
    <dbReference type="NCBI Taxonomy" id="699437"/>
    <lineage>
        <taxon>Bacteria</taxon>
        <taxon>Pseudomonadati</taxon>
        <taxon>Bacteroidota</taxon>
        <taxon>Sphingobacteriia</taxon>
        <taxon>Sphingobacteriales</taxon>
        <taxon>Sphingobacteriaceae</taxon>
        <taxon>Arcticibacter</taxon>
    </lineage>
</organism>
<keyword evidence="2" id="KW-1185">Reference proteome</keyword>
<proteinExistence type="predicted"/>
<dbReference type="Proteomes" id="UP000322918">
    <property type="component" value="Unassembled WGS sequence"/>
</dbReference>
<comment type="caution">
    <text evidence="1">The sequence shown here is derived from an EMBL/GenBank/DDBJ whole genome shotgun (WGS) entry which is preliminary data.</text>
</comment>
<accession>A0A5M9GZA5</accession>
<gene>
    <name evidence="1" type="ORF">F1649_16235</name>
</gene>
<reference evidence="1 2" key="1">
    <citation type="submission" date="2019-09" db="EMBL/GenBank/DDBJ databases">
        <title>Pararcticibacter amylolyticus gen. nov., sp. nov., isolated from a rottenly hemp rope, and reclassification of Pedobacter tournemirensis as Pararcticibacter tournemirensis comb. nov.</title>
        <authorList>
            <person name="Cai Y."/>
        </authorList>
    </citation>
    <scope>NUCLEOTIDE SEQUENCE [LARGE SCALE GENOMIC DNA]</scope>
    <source>
        <strain evidence="1 2">TF5-37.2-LB10</strain>
    </source>
</reference>
<evidence type="ECO:0000313" key="1">
    <source>
        <dbReference type="EMBL" id="KAA8479976.1"/>
    </source>
</evidence>